<dbReference type="EMBL" id="JACHWY010000003">
    <property type="protein sequence ID" value="MBB3048458.1"/>
    <property type="molecule type" value="Genomic_DNA"/>
</dbReference>
<feature type="transmembrane region" description="Helical" evidence="4">
    <location>
        <begin position="148"/>
        <end position="166"/>
    </location>
</feature>
<dbReference type="PANTHER" id="PTHR14969">
    <property type="entry name" value="SPHINGOSINE-1-PHOSPHATE PHOSPHOHYDROLASE"/>
    <property type="match status" value="1"/>
</dbReference>
<dbReference type="Pfam" id="PF01569">
    <property type="entry name" value="PAP2"/>
    <property type="match status" value="1"/>
</dbReference>
<evidence type="ECO:0000256" key="3">
    <source>
        <dbReference type="ARBA" id="ARBA00047594"/>
    </source>
</evidence>
<feature type="domain" description="Phosphatidic acid phosphatase type 2/haloperoxidase" evidence="5">
    <location>
        <begin position="54"/>
        <end position="163"/>
    </location>
</feature>
<evidence type="ECO:0000256" key="4">
    <source>
        <dbReference type="SAM" id="Phobius"/>
    </source>
</evidence>
<accession>A0A7W4W6M7</accession>
<comment type="caution">
    <text evidence="6">The sequence shown here is derived from an EMBL/GenBank/DDBJ whole genome shotgun (WGS) entry which is preliminary data.</text>
</comment>
<dbReference type="RefSeq" id="WP_183411242.1">
    <property type="nucleotide sequence ID" value="NZ_JACHWY010000003.1"/>
</dbReference>
<dbReference type="PANTHER" id="PTHR14969:SF13">
    <property type="entry name" value="AT30094P"/>
    <property type="match status" value="1"/>
</dbReference>
<dbReference type="Proteomes" id="UP000537130">
    <property type="component" value="Unassembled WGS sequence"/>
</dbReference>
<dbReference type="EC" id="3.6.1.27" evidence="1"/>
<dbReference type="Gene3D" id="1.20.144.10">
    <property type="entry name" value="Phosphatidic acid phosphatase type 2/haloperoxidase"/>
    <property type="match status" value="1"/>
</dbReference>
<comment type="catalytic activity">
    <reaction evidence="3">
        <text>di-trans,octa-cis-undecaprenyl diphosphate + H2O = di-trans,octa-cis-undecaprenyl phosphate + phosphate + H(+)</text>
        <dbReference type="Rhea" id="RHEA:28094"/>
        <dbReference type="ChEBI" id="CHEBI:15377"/>
        <dbReference type="ChEBI" id="CHEBI:15378"/>
        <dbReference type="ChEBI" id="CHEBI:43474"/>
        <dbReference type="ChEBI" id="CHEBI:58405"/>
        <dbReference type="ChEBI" id="CHEBI:60392"/>
        <dbReference type="EC" id="3.6.1.27"/>
    </reaction>
</comment>
<dbReference type="GO" id="GO:0050380">
    <property type="term" value="F:undecaprenyl-diphosphatase activity"/>
    <property type="evidence" value="ECO:0007669"/>
    <property type="project" value="UniProtKB-EC"/>
</dbReference>
<keyword evidence="4" id="KW-1133">Transmembrane helix</keyword>
<feature type="transmembrane region" description="Helical" evidence="4">
    <location>
        <begin position="30"/>
        <end position="50"/>
    </location>
</feature>
<dbReference type="InterPro" id="IPR036938">
    <property type="entry name" value="PAP2/HPO_sf"/>
</dbReference>
<evidence type="ECO:0000313" key="6">
    <source>
        <dbReference type="EMBL" id="MBB3048458.1"/>
    </source>
</evidence>
<gene>
    <name evidence="6" type="ORF">FHR99_002732</name>
</gene>
<feature type="transmembrane region" description="Helical" evidence="4">
    <location>
        <begin position="264"/>
        <end position="282"/>
    </location>
</feature>
<reference evidence="6 7" key="1">
    <citation type="submission" date="2020-08" db="EMBL/GenBank/DDBJ databases">
        <title>Genomic Encyclopedia of Type Strains, Phase III (KMG-III): the genomes of soil and plant-associated and newly described type strains.</title>
        <authorList>
            <person name="Whitman W."/>
        </authorList>
    </citation>
    <scope>NUCLEOTIDE SEQUENCE [LARGE SCALE GENOMIC DNA]</scope>
    <source>
        <strain evidence="6 7">CECT 8654</strain>
    </source>
</reference>
<evidence type="ECO:0000256" key="2">
    <source>
        <dbReference type="ARBA" id="ARBA00032707"/>
    </source>
</evidence>
<keyword evidence="4" id="KW-0472">Membrane</keyword>
<dbReference type="InterPro" id="IPR000326">
    <property type="entry name" value="PAP2/HPO"/>
</dbReference>
<feature type="transmembrane region" description="Helical" evidence="4">
    <location>
        <begin position="57"/>
        <end position="76"/>
    </location>
</feature>
<keyword evidence="7" id="KW-1185">Reference proteome</keyword>
<dbReference type="AlphaFoldDB" id="A0A7W4W6M7"/>
<feature type="transmembrane region" description="Helical" evidence="4">
    <location>
        <begin position="178"/>
        <end position="195"/>
    </location>
</feature>
<feature type="transmembrane region" description="Helical" evidence="4">
    <location>
        <begin position="96"/>
        <end position="114"/>
    </location>
</feature>
<proteinExistence type="predicted"/>
<organism evidence="6 7">
    <name type="scientific">Litorivivens lipolytica</name>
    <dbReference type="NCBI Taxonomy" id="1524264"/>
    <lineage>
        <taxon>Bacteria</taxon>
        <taxon>Pseudomonadati</taxon>
        <taxon>Pseudomonadota</taxon>
        <taxon>Gammaproteobacteria</taxon>
        <taxon>Litorivivens</taxon>
    </lineage>
</organism>
<evidence type="ECO:0000259" key="5">
    <source>
        <dbReference type="SMART" id="SM00014"/>
    </source>
</evidence>
<name>A0A7W4W6M7_9GAMM</name>
<feature type="transmembrane region" description="Helical" evidence="4">
    <location>
        <begin position="121"/>
        <end position="142"/>
    </location>
</feature>
<evidence type="ECO:0000313" key="7">
    <source>
        <dbReference type="Proteomes" id="UP000537130"/>
    </source>
</evidence>
<keyword evidence="4" id="KW-0812">Transmembrane</keyword>
<dbReference type="SMART" id="SM00014">
    <property type="entry name" value="acidPPc"/>
    <property type="match status" value="1"/>
</dbReference>
<protein>
    <recommendedName>
        <fullName evidence="1">undecaprenyl-diphosphate phosphatase</fullName>
        <ecNumber evidence="1">3.6.1.27</ecNumber>
    </recommendedName>
    <alternativeName>
        <fullName evidence="2">Undecaprenyl pyrophosphate phosphatase</fullName>
    </alternativeName>
</protein>
<dbReference type="SUPFAM" id="SSF48317">
    <property type="entry name" value="Acid phosphatase/Vanadium-dependent haloperoxidase"/>
    <property type="match status" value="1"/>
</dbReference>
<feature type="transmembrane region" description="Helical" evidence="4">
    <location>
        <begin position="231"/>
        <end position="252"/>
    </location>
</feature>
<evidence type="ECO:0000256" key="1">
    <source>
        <dbReference type="ARBA" id="ARBA00012374"/>
    </source>
</evidence>
<sequence>MIESILAWGADFIVALQQFTFAPWDWVLRFFTWLGGIGYLFTVPLVLWCIDRRLGLRLLLMVILTMYLNTVIKEWFALPRPFEVDTRIISEGEMGFSFPSGHAQLVAVFWGLLAMEVGRRWFTGVCLLVIFLTGLSRSYLGVHYPTDVMVGWLFGGLTLWAWHRWGEALERWSTRQRLIGLLLACAAMTGLAFLLGSTEMVYGSVGMGLAAGLYGLWVRDDVAAASLLKRGVRYGIGVAAMFGLMMLLQKAAAWSQLPSVVDGFVLMAVFGAVIVGLLPWLFQKVRL</sequence>
<feature type="transmembrane region" description="Helical" evidence="4">
    <location>
        <begin position="201"/>
        <end position="219"/>
    </location>
</feature>